<dbReference type="STRING" id="643867.Ftrac_3342"/>
<dbReference type="SUPFAM" id="SSF49464">
    <property type="entry name" value="Carboxypeptidase regulatory domain-like"/>
    <property type="match status" value="1"/>
</dbReference>
<dbReference type="EMBL" id="CP002349">
    <property type="protein sequence ID" value="ADR23316.1"/>
    <property type="molecule type" value="Genomic_DNA"/>
</dbReference>
<dbReference type="RefSeq" id="WP_013455458.1">
    <property type="nucleotide sequence ID" value="NC_014759.1"/>
</dbReference>
<reference evidence="1 2" key="1">
    <citation type="journal article" date="2011" name="Stand. Genomic Sci.">
        <title>Complete genome sequence of Marivirga tractuosa type strain (H-43).</title>
        <authorList>
            <person name="Pagani I."/>
            <person name="Chertkov O."/>
            <person name="Lapidus A."/>
            <person name="Lucas S."/>
            <person name="Del Rio T.G."/>
            <person name="Tice H."/>
            <person name="Copeland A."/>
            <person name="Cheng J.F."/>
            <person name="Nolan M."/>
            <person name="Saunders E."/>
            <person name="Pitluck S."/>
            <person name="Held B."/>
            <person name="Goodwin L."/>
            <person name="Liolios K."/>
            <person name="Ovchinikova G."/>
            <person name="Ivanova N."/>
            <person name="Mavromatis K."/>
            <person name="Pati A."/>
            <person name="Chen A."/>
            <person name="Palaniappan K."/>
            <person name="Land M."/>
            <person name="Hauser L."/>
            <person name="Jeffries C.D."/>
            <person name="Detter J.C."/>
            <person name="Han C."/>
            <person name="Tapia R."/>
            <person name="Ngatchou-Djao O.D."/>
            <person name="Rohde M."/>
            <person name="Goker M."/>
            <person name="Spring S."/>
            <person name="Sikorski J."/>
            <person name="Woyke T."/>
            <person name="Bristow J."/>
            <person name="Eisen J.A."/>
            <person name="Markowitz V."/>
            <person name="Hugenholtz P."/>
            <person name="Klenk H.P."/>
            <person name="Kyrpides N.C."/>
        </authorList>
    </citation>
    <scope>NUCLEOTIDE SEQUENCE [LARGE SCALE GENOMIC DNA]</scope>
    <source>
        <strain evidence="2">ATCC 23168 / DSM 4126 / NBRC 15989 / NCIMB 1408 / VKM B-1430 / H-43</strain>
    </source>
</reference>
<gene>
    <name evidence="1" type="ordered locus">Ftrac_3342</name>
</gene>
<name>E4TL39_MARTH</name>
<protein>
    <recommendedName>
        <fullName evidence="3">TonB-dependent receptor</fullName>
    </recommendedName>
</protein>
<dbReference type="Proteomes" id="UP000008720">
    <property type="component" value="Chromosome"/>
</dbReference>
<evidence type="ECO:0008006" key="3">
    <source>
        <dbReference type="Google" id="ProtNLM"/>
    </source>
</evidence>
<proteinExistence type="predicted"/>
<dbReference type="OrthoDB" id="820054at2"/>
<evidence type="ECO:0000313" key="1">
    <source>
        <dbReference type="EMBL" id="ADR23316.1"/>
    </source>
</evidence>
<accession>E4TL39</accession>
<dbReference type="InterPro" id="IPR008969">
    <property type="entry name" value="CarboxyPept-like_regulatory"/>
</dbReference>
<dbReference type="AlphaFoldDB" id="E4TL39"/>
<evidence type="ECO:0000313" key="2">
    <source>
        <dbReference type="Proteomes" id="UP000008720"/>
    </source>
</evidence>
<sequence length="259" mass="29977">MRILFTGIFIFIGSQSILSQNQFAGFILSSEDFSSIEGAHILNVSKGKLAFTKSKGEFQIPADIGDTLSISYVGFQSKQIIIENFDFKVFSLKPEVVELKEVQVTRTPEDEYRFKKRIIKQEMIETEPFIPFGVTPGKPKGKIPKQYERKTEVVFGADEQFNPSVTIPISYFTKKYSKKHKAKRDYFELKASKEQRILNQKKYNKEMITRLTGLKNRQLMDFMSFMNLNKDFISAATDYEIVKTILDSYKKYQAKISLE</sequence>
<organism evidence="1 2">
    <name type="scientific">Marivirga tractuosa (strain ATCC 23168 / DSM 4126 / NBRC 15989 / NCIMB 1408 / VKM B-1430 / H-43)</name>
    <name type="common">Microscilla tractuosa</name>
    <name type="synonym">Flexibacter tractuosus</name>
    <dbReference type="NCBI Taxonomy" id="643867"/>
    <lineage>
        <taxon>Bacteria</taxon>
        <taxon>Pseudomonadati</taxon>
        <taxon>Bacteroidota</taxon>
        <taxon>Cytophagia</taxon>
        <taxon>Cytophagales</taxon>
        <taxon>Marivirgaceae</taxon>
        <taxon>Marivirga</taxon>
    </lineage>
</organism>
<dbReference type="eggNOG" id="ENOG502Z7R3">
    <property type="taxonomic scope" value="Bacteria"/>
</dbReference>
<keyword evidence="2" id="KW-1185">Reference proteome</keyword>
<dbReference type="KEGG" id="mtt:Ftrac_3342"/>
<dbReference type="HOGENOM" id="CLU_1072850_0_0_10"/>